<evidence type="ECO:0000256" key="1">
    <source>
        <dbReference type="SAM" id="Coils"/>
    </source>
</evidence>
<comment type="caution">
    <text evidence="3">The sequence shown here is derived from an EMBL/GenBank/DDBJ whole genome shotgun (WGS) entry which is preliminary data.</text>
</comment>
<dbReference type="EMBL" id="LCPJ01000001">
    <property type="protein sequence ID" value="KKU96314.1"/>
    <property type="molecule type" value="Genomic_DNA"/>
</dbReference>
<organism evidence="3 4">
    <name type="scientific">Candidatus Gottesmanbacteria bacterium GW2011_GWA1_48_13</name>
    <dbReference type="NCBI Taxonomy" id="1618439"/>
    <lineage>
        <taxon>Bacteria</taxon>
        <taxon>Candidatus Gottesmaniibacteriota</taxon>
    </lineage>
</organism>
<keyword evidence="1" id="KW-0175">Coiled coil</keyword>
<name>A0A0G1UQ86_9BACT</name>
<protein>
    <recommendedName>
        <fullName evidence="5">Fimbrial assembly family protein</fullName>
    </recommendedName>
</protein>
<sequence>MAGSANINLLKNKTGISPEMVNIEVWLRMVSLATLAIVIVVGMVVGGGYIFLQQERVRLEQEKATLEQQLAQERQKEGMLATLKRRVALMGKIQTVQRSMGSVLSIAQTIAPGSQLTSIIVDEQQQIKVTAQTASVEEAAGVIINLLALAESNRVVSPELVGLELGKDGSVKLTVSFVQGTTSG</sequence>
<accession>A0A0G1UQ86</accession>
<evidence type="ECO:0008006" key="5">
    <source>
        <dbReference type="Google" id="ProtNLM"/>
    </source>
</evidence>
<keyword evidence="2" id="KW-0472">Membrane</keyword>
<dbReference type="Proteomes" id="UP000034661">
    <property type="component" value="Unassembled WGS sequence"/>
</dbReference>
<evidence type="ECO:0000256" key="2">
    <source>
        <dbReference type="SAM" id="Phobius"/>
    </source>
</evidence>
<evidence type="ECO:0000313" key="4">
    <source>
        <dbReference type="Proteomes" id="UP000034661"/>
    </source>
</evidence>
<dbReference type="PATRIC" id="fig|1618439.3.peg.7"/>
<feature type="transmembrane region" description="Helical" evidence="2">
    <location>
        <begin position="25"/>
        <end position="52"/>
    </location>
</feature>
<dbReference type="AlphaFoldDB" id="A0A0G1UQ86"/>
<keyword evidence="2" id="KW-0812">Transmembrane</keyword>
<gene>
    <name evidence="3" type="ORF">UY27_C0001G0007</name>
</gene>
<keyword evidence="2" id="KW-1133">Transmembrane helix</keyword>
<reference evidence="3 4" key="1">
    <citation type="journal article" date="2015" name="Nature">
        <title>rRNA introns, odd ribosomes, and small enigmatic genomes across a large radiation of phyla.</title>
        <authorList>
            <person name="Brown C.T."/>
            <person name="Hug L.A."/>
            <person name="Thomas B.C."/>
            <person name="Sharon I."/>
            <person name="Castelle C.J."/>
            <person name="Singh A."/>
            <person name="Wilkins M.J."/>
            <person name="Williams K.H."/>
            <person name="Banfield J.F."/>
        </authorList>
    </citation>
    <scope>NUCLEOTIDE SEQUENCE [LARGE SCALE GENOMIC DNA]</scope>
</reference>
<feature type="coiled-coil region" evidence="1">
    <location>
        <begin position="49"/>
        <end position="76"/>
    </location>
</feature>
<proteinExistence type="predicted"/>
<evidence type="ECO:0000313" key="3">
    <source>
        <dbReference type="EMBL" id="KKU96314.1"/>
    </source>
</evidence>